<dbReference type="EMBL" id="CP003051">
    <property type="protein sequence ID" value="AGA90379.1"/>
    <property type="molecule type" value="Genomic_DNA"/>
</dbReference>
<dbReference type="OrthoDB" id="9181276at2"/>
<dbReference type="AlphaFoldDB" id="L0GYI8"/>
<name>L0GYI8_9GAMM</name>
<sequence length="147" mass="16554">MKRPKTKSLVVYGTIAAILLMFWISWAGGIVPQVWQVNALLQDDPMLQEYPYKFRAVLLASGVATMTRPYDMEVAPFDFLQVIEPDLAGKAPNDPAMVAALKRLRAHERRAARVAVSHTAADGVEWVLDRAWYHKHGIKLPPKTLVY</sequence>
<keyword evidence="2" id="KW-1185">Reference proteome</keyword>
<accession>L0GYI8</accession>
<evidence type="ECO:0000313" key="2">
    <source>
        <dbReference type="Proteomes" id="UP000010816"/>
    </source>
</evidence>
<proteinExistence type="predicted"/>
<gene>
    <name evidence="1" type="ORF">Thimo_1600</name>
</gene>
<organism evidence="1 2">
    <name type="scientific">Thioflavicoccus mobilis 8321</name>
    <dbReference type="NCBI Taxonomy" id="765912"/>
    <lineage>
        <taxon>Bacteria</taxon>
        <taxon>Pseudomonadati</taxon>
        <taxon>Pseudomonadota</taxon>
        <taxon>Gammaproteobacteria</taxon>
        <taxon>Chromatiales</taxon>
        <taxon>Chromatiaceae</taxon>
        <taxon>Thioflavicoccus</taxon>
    </lineage>
</organism>
<dbReference type="STRING" id="765912.Thimo_1600"/>
<dbReference type="eggNOG" id="ENOG5032DMX">
    <property type="taxonomic scope" value="Bacteria"/>
</dbReference>
<dbReference type="KEGG" id="tmb:Thimo_1600"/>
<dbReference type="Proteomes" id="UP000010816">
    <property type="component" value="Chromosome"/>
</dbReference>
<reference evidence="1 2" key="1">
    <citation type="submission" date="2011-09" db="EMBL/GenBank/DDBJ databases">
        <title>Complete sequence of chromosome of Thioflavicoccus mobilis 8321.</title>
        <authorList>
            <consortium name="US DOE Joint Genome Institute"/>
            <person name="Lucas S."/>
            <person name="Han J."/>
            <person name="Lapidus A."/>
            <person name="Cheng J.-F."/>
            <person name="Goodwin L."/>
            <person name="Pitluck S."/>
            <person name="Peters L."/>
            <person name="Ovchinnikova G."/>
            <person name="Lu M."/>
            <person name="Detter J.C."/>
            <person name="Han C."/>
            <person name="Tapia R."/>
            <person name="Land M."/>
            <person name="Hauser L."/>
            <person name="Kyrpides N."/>
            <person name="Ivanova N."/>
            <person name="Pagani I."/>
            <person name="Vogl K."/>
            <person name="Liu Z."/>
            <person name="Imhoff J."/>
            <person name="Thiel V."/>
            <person name="Frigaard N.-U."/>
            <person name="Bryant D."/>
            <person name="Woyke T."/>
        </authorList>
    </citation>
    <scope>NUCLEOTIDE SEQUENCE [LARGE SCALE GENOMIC DNA]</scope>
    <source>
        <strain evidence="1 2">8321</strain>
    </source>
</reference>
<dbReference type="HOGENOM" id="CLU_130452_0_0_6"/>
<evidence type="ECO:0000313" key="1">
    <source>
        <dbReference type="EMBL" id="AGA90379.1"/>
    </source>
</evidence>
<dbReference type="RefSeq" id="WP_015280520.1">
    <property type="nucleotide sequence ID" value="NC_019940.1"/>
</dbReference>
<protein>
    <submittedName>
        <fullName evidence="1">Uncharacterized protein</fullName>
    </submittedName>
</protein>